<dbReference type="Pfam" id="PF04337">
    <property type="entry name" value="DUF480"/>
    <property type="match status" value="1"/>
</dbReference>
<dbReference type="InterPro" id="IPR036388">
    <property type="entry name" value="WH-like_DNA-bd_sf"/>
</dbReference>
<reference evidence="1" key="1">
    <citation type="journal article" date="2023" name="Int. J. Mol. Sci.">
        <title>Metagenomics Revealed a New Genus 'Candidatus Thiocaldithrix dubininis' gen. nov., sp. nov. and a New Species 'Candidatus Thiothrix putei' sp. nov. in the Family Thiotrichaceae, Some Members of Which Have Traits of Both Na+- and H+-Motive Energetics.</title>
        <authorList>
            <person name="Ravin N.V."/>
            <person name="Muntyan M.S."/>
            <person name="Smolyakov D.D."/>
            <person name="Rudenko T.S."/>
            <person name="Beletsky A.V."/>
            <person name="Mardanov A.V."/>
            <person name="Grabovich M.Y."/>
        </authorList>
    </citation>
    <scope>NUCLEOTIDE SEQUENCE</scope>
    <source>
        <strain evidence="1">GKL-01</strain>
    </source>
</reference>
<dbReference type="InterPro" id="IPR007432">
    <property type="entry name" value="DUF480"/>
</dbReference>
<evidence type="ECO:0000313" key="1">
    <source>
        <dbReference type="EMBL" id="WGZ90282.1"/>
    </source>
</evidence>
<dbReference type="EMBL" id="CP124755">
    <property type="protein sequence ID" value="WGZ90282.1"/>
    <property type="molecule type" value="Genomic_DNA"/>
</dbReference>
<proteinExistence type="predicted"/>
<dbReference type="KEGG" id="tdu:QJT80_12390"/>
<name>A0AA95H3A0_9GAMM</name>
<dbReference type="AlphaFoldDB" id="A0AA95H3A0"/>
<reference evidence="1" key="2">
    <citation type="submission" date="2023-04" db="EMBL/GenBank/DDBJ databases">
        <authorList>
            <person name="Beletskiy A.V."/>
            <person name="Mardanov A.V."/>
            <person name="Ravin N.V."/>
        </authorList>
    </citation>
    <scope>NUCLEOTIDE SEQUENCE</scope>
    <source>
        <strain evidence="1">GKL-01</strain>
    </source>
</reference>
<dbReference type="PANTHER" id="PTHR38768">
    <property type="entry name" value="UPF0502 PROTEIN YCEH"/>
    <property type="match status" value="1"/>
</dbReference>
<gene>
    <name evidence="1" type="ORF">QJT80_12390</name>
</gene>
<dbReference type="InterPro" id="IPR036390">
    <property type="entry name" value="WH_DNA-bd_sf"/>
</dbReference>
<dbReference type="SUPFAM" id="SSF46785">
    <property type="entry name" value="Winged helix' DNA-binding domain"/>
    <property type="match status" value="2"/>
</dbReference>
<organism evidence="1">
    <name type="scientific">Candidatus Thiocaldithrix dubininis</name>
    <dbReference type="NCBI Taxonomy" id="3080823"/>
    <lineage>
        <taxon>Bacteria</taxon>
        <taxon>Pseudomonadati</taxon>
        <taxon>Pseudomonadota</taxon>
        <taxon>Gammaproteobacteria</taxon>
        <taxon>Thiotrichales</taxon>
        <taxon>Thiotrichaceae</taxon>
        <taxon>Candidatus Thiocaldithrix</taxon>
    </lineage>
</organism>
<dbReference type="Gene3D" id="1.10.10.10">
    <property type="entry name" value="Winged helix-like DNA-binding domain superfamily/Winged helix DNA-binding domain"/>
    <property type="match status" value="2"/>
</dbReference>
<protein>
    <submittedName>
        <fullName evidence="1">DUF480 domain-containing protein</fullName>
    </submittedName>
</protein>
<dbReference type="PANTHER" id="PTHR38768:SF1">
    <property type="entry name" value="UPF0502 PROTEIN YCEH"/>
    <property type="match status" value="1"/>
</dbReference>
<sequence>MYDETVQKPPFTAEEIRILGCLLEKQLTTPNNYPLTFNSLTLACNQKSSREPLMNLKEGQVGSLAKDLTEMGWATIQNSERAQRVEHRLQKHYKLSPQQQAVLAVLLLRRPQTLNEIKLRTERLAEFKQPDEIQSILEAWLQLTKPLVMRLPAGSGKREDRYFHTLGTETFEQLQAEQLHYSQTIQSGTDTHSLEARVEALEQRVAELEQALLAKAA</sequence>
<dbReference type="Proteomes" id="UP001300672">
    <property type="component" value="Chromosome"/>
</dbReference>
<accession>A0AA95H3A0</accession>